<feature type="region of interest" description="Disordered" evidence="1">
    <location>
        <begin position="1"/>
        <end position="129"/>
    </location>
</feature>
<proteinExistence type="predicted"/>
<evidence type="ECO:0000313" key="3">
    <source>
        <dbReference type="Proteomes" id="UP000585474"/>
    </source>
</evidence>
<sequence>MWPQRGPSRVFKASTSNSKYGRRFGERQGSLSEVRRATTKPFEAPARPVKGHKAKGKPVRVKSTLNRSILEVRQGQSKPVELKSNLDRSRSRASSVRQPSKGPESTSLGEAERRGRANSNRTLTGPDRELQACDSLNLCRWKVIGG</sequence>
<name>A0A7J0GKV2_9ERIC</name>
<protein>
    <submittedName>
        <fullName evidence="2">Uncharacterized protein</fullName>
    </submittedName>
</protein>
<dbReference type="Proteomes" id="UP000585474">
    <property type="component" value="Unassembled WGS sequence"/>
</dbReference>
<feature type="compositionally biased region" description="Basic residues" evidence="1">
    <location>
        <begin position="49"/>
        <end position="60"/>
    </location>
</feature>
<feature type="compositionally biased region" description="Polar residues" evidence="1">
    <location>
        <begin position="92"/>
        <end position="108"/>
    </location>
</feature>
<reference evidence="2 3" key="1">
    <citation type="submission" date="2019-07" db="EMBL/GenBank/DDBJ databases">
        <title>De Novo Assembly of kiwifruit Actinidia rufa.</title>
        <authorList>
            <person name="Sugita-Konishi S."/>
            <person name="Sato K."/>
            <person name="Mori E."/>
            <person name="Abe Y."/>
            <person name="Kisaki G."/>
            <person name="Hamano K."/>
            <person name="Suezawa K."/>
            <person name="Otani M."/>
            <person name="Fukuda T."/>
            <person name="Manabe T."/>
            <person name="Gomi K."/>
            <person name="Tabuchi M."/>
            <person name="Akimitsu K."/>
            <person name="Kataoka I."/>
        </authorList>
    </citation>
    <scope>NUCLEOTIDE SEQUENCE [LARGE SCALE GENOMIC DNA]</scope>
    <source>
        <strain evidence="3">cv. Fuchu</strain>
    </source>
</reference>
<organism evidence="2 3">
    <name type="scientific">Actinidia rufa</name>
    <dbReference type="NCBI Taxonomy" id="165716"/>
    <lineage>
        <taxon>Eukaryota</taxon>
        <taxon>Viridiplantae</taxon>
        <taxon>Streptophyta</taxon>
        <taxon>Embryophyta</taxon>
        <taxon>Tracheophyta</taxon>
        <taxon>Spermatophyta</taxon>
        <taxon>Magnoliopsida</taxon>
        <taxon>eudicotyledons</taxon>
        <taxon>Gunneridae</taxon>
        <taxon>Pentapetalae</taxon>
        <taxon>asterids</taxon>
        <taxon>Ericales</taxon>
        <taxon>Actinidiaceae</taxon>
        <taxon>Actinidia</taxon>
    </lineage>
</organism>
<dbReference type="AlphaFoldDB" id="A0A7J0GKV2"/>
<comment type="caution">
    <text evidence="2">The sequence shown here is derived from an EMBL/GenBank/DDBJ whole genome shotgun (WGS) entry which is preliminary data.</text>
</comment>
<dbReference type="EMBL" id="BJWL01000022">
    <property type="protein sequence ID" value="GFZ11368.1"/>
    <property type="molecule type" value="Genomic_DNA"/>
</dbReference>
<accession>A0A7J0GKV2</accession>
<feature type="compositionally biased region" description="Basic and acidic residues" evidence="1">
    <location>
        <begin position="80"/>
        <end position="90"/>
    </location>
</feature>
<keyword evidence="3" id="KW-1185">Reference proteome</keyword>
<evidence type="ECO:0000256" key="1">
    <source>
        <dbReference type="SAM" id="MobiDB-lite"/>
    </source>
</evidence>
<gene>
    <name evidence="2" type="ORF">Acr_22g0007660</name>
</gene>
<evidence type="ECO:0000313" key="2">
    <source>
        <dbReference type="EMBL" id="GFZ11368.1"/>
    </source>
</evidence>